<dbReference type="GO" id="GO:0003700">
    <property type="term" value="F:DNA-binding transcription factor activity"/>
    <property type="evidence" value="ECO:0007669"/>
    <property type="project" value="TreeGrafter"/>
</dbReference>
<dbReference type="InterPro" id="IPR005471">
    <property type="entry name" value="Tscrpt_reg_IclR_N"/>
</dbReference>
<dbReference type="SUPFAM" id="SSF55781">
    <property type="entry name" value="GAF domain-like"/>
    <property type="match status" value="1"/>
</dbReference>
<evidence type="ECO:0000313" key="7">
    <source>
        <dbReference type="Proteomes" id="UP000277498"/>
    </source>
</evidence>
<evidence type="ECO:0000259" key="5">
    <source>
        <dbReference type="PROSITE" id="PS51078"/>
    </source>
</evidence>
<proteinExistence type="predicted"/>
<dbReference type="InterPro" id="IPR036388">
    <property type="entry name" value="WH-like_DNA-bd_sf"/>
</dbReference>
<reference evidence="6 7" key="1">
    <citation type="submission" date="2018-11" db="EMBL/GenBank/DDBJ databases">
        <authorList>
            <person name="Criscuolo A."/>
        </authorList>
    </citation>
    <scope>NUCLEOTIDE SEQUENCE [LARGE SCALE GENOMIC DNA]</scope>
    <source>
        <strain evidence="6">ACIP111625</strain>
    </source>
</reference>
<dbReference type="EMBL" id="UXAW01000026">
    <property type="protein sequence ID" value="VDC19069.1"/>
    <property type="molecule type" value="Genomic_DNA"/>
</dbReference>
<organism evidence="6 7">
    <name type="scientific">Pseudogemmobacter humi</name>
    <dbReference type="NCBI Taxonomy" id="2483812"/>
    <lineage>
        <taxon>Bacteria</taxon>
        <taxon>Pseudomonadati</taxon>
        <taxon>Pseudomonadota</taxon>
        <taxon>Alphaproteobacteria</taxon>
        <taxon>Rhodobacterales</taxon>
        <taxon>Paracoccaceae</taxon>
        <taxon>Pseudogemmobacter</taxon>
    </lineage>
</organism>
<name>A0A3P5WEW4_9RHOB</name>
<dbReference type="Gene3D" id="3.30.450.40">
    <property type="match status" value="1"/>
</dbReference>
<evidence type="ECO:0000256" key="1">
    <source>
        <dbReference type="ARBA" id="ARBA00023015"/>
    </source>
</evidence>
<dbReference type="Pfam" id="PF01614">
    <property type="entry name" value="IclR_C"/>
    <property type="match status" value="1"/>
</dbReference>
<evidence type="ECO:0000313" key="6">
    <source>
        <dbReference type="EMBL" id="VDC19069.1"/>
    </source>
</evidence>
<protein>
    <submittedName>
        <fullName evidence="6">Acetate operon repressor</fullName>
    </submittedName>
</protein>
<gene>
    <name evidence="6" type="primary">iclR_1</name>
    <name evidence="6" type="ORF">XINFAN_00069</name>
</gene>
<keyword evidence="7" id="KW-1185">Reference proteome</keyword>
<dbReference type="SUPFAM" id="SSF46785">
    <property type="entry name" value="Winged helix' DNA-binding domain"/>
    <property type="match status" value="1"/>
</dbReference>
<accession>A0A3P5WEW4</accession>
<dbReference type="PANTHER" id="PTHR30136:SF8">
    <property type="entry name" value="TRANSCRIPTIONAL REGULATORY PROTEIN"/>
    <property type="match status" value="1"/>
</dbReference>
<keyword evidence="3" id="KW-0804">Transcription</keyword>
<evidence type="ECO:0000259" key="4">
    <source>
        <dbReference type="PROSITE" id="PS51077"/>
    </source>
</evidence>
<keyword evidence="2" id="KW-0238">DNA-binding</keyword>
<dbReference type="SMART" id="SM00346">
    <property type="entry name" value="HTH_ICLR"/>
    <property type="match status" value="1"/>
</dbReference>
<dbReference type="InterPro" id="IPR014757">
    <property type="entry name" value="Tscrpt_reg_IclR_C"/>
</dbReference>
<dbReference type="Gene3D" id="1.10.10.10">
    <property type="entry name" value="Winged helix-like DNA-binding domain superfamily/Winged helix DNA-binding domain"/>
    <property type="match status" value="1"/>
</dbReference>
<dbReference type="InterPro" id="IPR050707">
    <property type="entry name" value="HTH_MetabolicPath_Reg"/>
</dbReference>
<dbReference type="GO" id="GO:0045892">
    <property type="term" value="P:negative regulation of DNA-templated transcription"/>
    <property type="evidence" value="ECO:0007669"/>
    <property type="project" value="TreeGrafter"/>
</dbReference>
<dbReference type="InterPro" id="IPR036390">
    <property type="entry name" value="WH_DNA-bd_sf"/>
</dbReference>
<dbReference type="PROSITE" id="PS51078">
    <property type="entry name" value="ICLR_ED"/>
    <property type="match status" value="1"/>
</dbReference>
<dbReference type="GO" id="GO:0003677">
    <property type="term" value="F:DNA binding"/>
    <property type="evidence" value="ECO:0007669"/>
    <property type="project" value="UniProtKB-KW"/>
</dbReference>
<dbReference type="AlphaFoldDB" id="A0A3P5WEW4"/>
<feature type="domain" description="HTH iclR-type" evidence="4">
    <location>
        <begin position="21"/>
        <end position="83"/>
    </location>
</feature>
<dbReference type="Proteomes" id="UP000277498">
    <property type="component" value="Unassembled WGS sequence"/>
</dbReference>
<dbReference type="Pfam" id="PF09339">
    <property type="entry name" value="HTH_IclR"/>
    <property type="match status" value="1"/>
</dbReference>
<dbReference type="RefSeq" id="WP_124084597.1">
    <property type="nucleotide sequence ID" value="NZ_UXAW01000026.1"/>
</dbReference>
<dbReference type="OrthoDB" id="6057486at2"/>
<feature type="domain" description="IclR-ED" evidence="5">
    <location>
        <begin position="84"/>
        <end position="276"/>
    </location>
</feature>
<keyword evidence="1" id="KW-0805">Transcription regulation</keyword>
<dbReference type="PANTHER" id="PTHR30136">
    <property type="entry name" value="HELIX-TURN-HELIX TRANSCRIPTIONAL REGULATOR, ICLR FAMILY"/>
    <property type="match status" value="1"/>
</dbReference>
<evidence type="ECO:0000256" key="2">
    <source>
        <dbReference type="ARBA" id="ARBA00023125"/>
    </source>
</evidence>
<dbReference type="PROSITE" id="PS51077">
    <property type="entry name" value="HTH_ICLR"/>
    <property type="match status" value="1"/>
</dbReference>
<evidence type="ECO:0000256" key="3">
    <source>
        <dbReference type="ARBA" id="ARBA00023163"/>
    </source>
</evidence>
<dbReference type="InterPro" id="IPR029016">
    <property type="entry name" value="GAF-like_dom_sf"/>
</dbReference>
<sequence length="276" mass="29330">MTREAENQDETEGSGNARGGIQALDAALVVLRALAEFDGPVALIDLARAVSMPSSKVHRYLASFIHAGFVRQANRSGRYELGPLSASLGIAALGRNDFVNQAADAMPDLSEQTGMTVLLSVWGSQGATVIRWCRAPSPMVTSFGLGSNMPLLTSASGRVFLAWMPRPVISARLNLEVERAVEAGLSWPDLDLSAGSVDRLIAKIRGEGFASIDGRYVPGLRAIAAPILNWQGEAEASVTMISTSEQILSAAHPAVRQLLDFTQSQSSARSWKPAGD</sequence>